<evidence type="ECO:0000313" key="12">
    <source>
        <dbReference type="RefSeq" id="XP_002733438.1"/>
    </source>
</evidence>
<dbReference type="Pfam" id="PF02485">
    <property type="entry name" value="Branch"/>
    <property type="match status" value="1"/>
</dbReference>
<evidence type="ECO:0000256" key="6">
    <source>
        <dbReference type="ARBA" id="ARBA00022968"/>
    </source>
</evidence>
<evidence type="ECO:0000256" key="8">
    <source>
        <dbReference type="ARBA" id="ARBA00023136"/>
    </source>
</evidence>
<evidence type="ECO:0000256" key="7">
    <source>
        <dbReference type="ARBA" id="ARBA00022989"/>
    </source>
</evidence>
<dbReference type="GeneID" id="100373957"/>
<organism evidence="11 12">
    <name type="scientific">Saccoglossus kowalevskii</name>
    <name type="common">Acorn worm</name>
    <dbReference type="NCBI Taxonomy" id="10224"/>
    <lineage>
        <taxon>Eukaryota</taxon>
        <taxon>Metazoa</taxon>
        <taxon>Hemichordata</taxon>
        <taxon>Enteropneusta</taxon>
        <taxon>Harrimaniidae</taxon>
        <taxon>Saccoglossus</taxon>
    </lineage>
</organism>
<evidence type="ECO:0000256" key="5">
    <source>
        <dbReference type="ARBA" id="ARBA00022692"/>
    </source>
</evidence>
<dbReference type="Proteomes" id="UP000694865">
    <property type="component" value="Unplaced"/>
</dbReference>
<keyword evidence="3" id="KW-0328">Glycosyltransferase</keyword>
<gene>
    <name evidence="12" type="primary">LOC100373957</name>
</gene>
<evidence type="ECO:0000256" key="2">
    <source>
        <dbReference type="ARBA" id="ARBA00004922"/>
    </source>
</evidence>
<protein>
    <submittedName>
        <fullName evidence="12">Beta-1,3-galactosyl-O-glycosyl-glycoprotein beta-1,6-N-acetylglucosaminyltransferase-like</fullName>
    </submittedName>
</protein>
<dbReference type="RefSeq" id="XP_002733438.1">
    <property type="nucleotide sequence ID" value="XM_002733392.1"/>
</dbReference>
<keyword evidence="5" id="KW-0812">Transmembrane</keyword>
<dbReference type="PANTHER" id="PTHR19297">
    <property type="entry name" value="GLYCOSYLTRANSFERASE 14 FAMILY MEMBER"/>
    <property type="match status" value="1"/>
</dbReference>
<evidence type="ECO:0000256" key="10">
    <source>
        <dbReference type="ARBA" id="ARBA00038150"/>
    </source>
</evidence>
<dbReference type="InterPro" id="IPR003406">
    <property type="entry name" value="Glyco_trans_14"/>
</dbReference>
<keyword evidence="8" id="KW-0472">Membrane</keyword>
<keyword evidence="6" id="KW-0735">Signal-anchor</keyword>
<reference evidence="12" key="1">
    <citation type="submission" date="2025-08" db="UniProtKB">
        <authorList>
            <consortium name="RefSeq"/>
        </authorList>
    </citation>
    <scope>IDENTIFICATION</scope>
    <source>
        <tissue evidence="12">Testes</tissue>
    </source>
</reference>
<evidence type="ECO:0000256" key="1">
    <source>
        <dbReference type="ARBA" id="ARBA00004606"/>
    </source>
</evidence>
<comment type="subcellular location">
    <subcellularLocation>
        <location evidence="1">Membrane</location>
        <topology evidence="1">Single-pass type II membrane protein</topology>
    </subcellularLocation>
</comment>
<evidence type="ECO:0000256" key="3">
    <source>
        <dbReference type="ARBA" id="ARBA00022676"/>
    </source>
</evidence>
<name>A0ABM0GMW7_SACKO</name>
<evidence type="ECO:0000256" key="9">
    <source>
        <dbReference type="ARBA" id="ARBA00023180"/>
    </source>
</evidence>
<keyword evidence="9" id="KW-0325">Glycoprotein</keyword>
<keyword evidence="4" id="KW-0808">Transferase</keyword>
<keyword evidence="7" id="KW-1133">Transmembrane helix</keyword>
<evidence type="ECO:0000313" key="11">
    <source>
        <dbReference type="Proteomes" id="UP000694865"/>
    </source>
</evidence>
<comment type="similarity">
    <text evidence="10">Belongs to the glycosyltransferase 14 family.</text>
</comment>
<evidence type="ECO:0000256" key="4">
    <source>
        <dbReference type="ARBA" id="ARBA00022679"/>
    </source>
</evidence>
<keyword evidence="11" id="KW-1185">Reference proteome</keyword>
<accession>A0ABM0GMW7</accession>
<sequence length="402" mass="47260">MINTISVQASTETNSYAKILNNGMDNINCANLINGRVENRKEVTSIAKSLASRIRNDSDYKHLTKNCTSFAHKRGYYSKPVTNEELEFPLAFGIYIYRSVYQVEQLLRIIYRYHNVYCIHIDENSSSEFKTIILSIARCFENIVLAPIFYPIKWGSMNIVRAELVCQKELLLKNKSWKYYLNVCGQDFPLKTNLEIVRILQLYGGKNDIQTSAYVDEVRAKFVYVEDEKSIENTWLIKSEPRPTAIKRIHKGSLFVALARRFVFFLQNSKISKDWLNWLNDSYIPDESFTQTLARLPNAPGGPNNHESPEMLTRYVLWNGEVKCDGYWYHDVCVFSWRHLQIYPSRHELFANKFFPDYDPIVTNCLEELLENRTNNPVQINMNMYKDFISTRVWSFREPWYL</sequence>
<dbReference type="PANTHER" id="PTHR19297:SF185">
    <property type="entry name" value="BETA-1,3-GALACTOSYL-O-GLYCOSYL-GLYCOPROTEIN BETA-1,6-N-ACETYLGLUCOSAMINYLTRANSFERASE 3"/>
    <property type="match status" value="1"/>
</dbReference>
<proteinExistence type="inferred from homology"/>
<comment type="pathway">
    <text evidence="2">Protein modification; protein glycosylation.</text>
</comment>